<feature type="compositionally biased region" description="Polar residues" evidence="5">
    <location>
        <begin position="213"/>
        <end position="222"/>
    </location>
</feature>
<dbReference type="CDD" id="cd12291">
    <property type="entry name" value="RRM1_La"/>
    <property type="match status" value="1"/>
</dbReference>
<name>M2X283_GALSU</name>
<dbReference type="InterPro" id="IPR036388">
    <property type="entry name" value="WH-like_DNA-bd_sf"/>
</dbReference>
<dbReference type="PROSITE" id="PS50102">
    <property type="entry name" value="RRM"/>
    <property type="match status" value="2"/>
</dbReference>
<dbReference type="SMART" id="SM00715">
    <property type="entry name" value="LA"/>
    <property type="match status" value="1"/>
</dbReference>
<feature type="compositionally biased region" description="Basic residues" evidence="5">
    <location>
        <begin position="320"/>
        <end position="340"/>
    </location>
</feature>
<dbReference type="InterPro" id="IPR045180">
    <property type="entry name" value="La_dom_prot"/>
</dbReference>
<feature type="region of interest" description="Disordered" evidence="5">
    <location>
        <begin position="187"/>
        <end position="222"/>
    </location>
</feature>
<dbReference type="STRING" id="130081.M2X283"/>
<dbReference type="InterPro" id="IPR036390">
    <property type="entry name" value="WH_DNA-bd_sf"/>
</dbReference>
<dbReference type="KEGG" id="gsl:Gasu_21590"/>
<feature type="domain" description="HTH La-type RNA-binding" evidence="7">
    <location>
        <begin position="7"/>
        <end position="98"/>
    </location>
</feature>
<proteinExistence type="predicted"/>
<keyword evidence="10" id="KW-1185">Reference proteome</keyword>
<feature type="domain" description="XRRM" evidence="8">
    <location>
        <begin position="221"/>
        <end position="339"/>
    </location>
</feature>
<keyword evidence="3" id="KW-0539">Nucleus</keyword>
<dbReference type="InterPro" id="IPR012677">
    <property type="entry name" value="Nucleotide-bd_a/b_plait_sf"/>
</dbReference>
<dbReference type="RefSeq" id="XP_005707005.1">
    <property type="nucleotide sequence ID" value="XM_005706948.1"/>
</dbReference>
<dbReference type="Gene3D" id="1.10.10.10">
    <property type="entry name" value="Winged helix-like DNA-binding domain superfamily/Winged helix DNA-binding domain"/>
    <property type="match status" value="1"/>
</dbReference>
<evidence type="ECO:0000256" key="3">
    <source>
        <dbReference type="ARBA" id="ARBA00023242"/>
    </source>
</evidence>
<evidence type="ECO:0000313" key="9">
    <source>
        <dbReference type="EMBL" id="EME30485.1"/>
    </source>
</evidence>
<dbReference type="SMART" id="SM00360">
    <property type="entry name" value="RRM"/>
    <property type="match status" value="2"/>
</dbReference>
<dbReference type="Gene3D" id="3.30.70.330">
    <property type="match status" value="2"/>
</dbReference>
<dbReference type="PROSITE" id="PS50961">
    <property type="entry name" value="HTH_LA"/>
    <property type="match status" value="1"/>
</dbReference>
<feature type="region of interest" description="Disordered" evidence="5">
    <location>
        <begin position="317"/>
        <end position="340"/>
    </location>
</feature>
<dbReference type="PANTHER" id="PTHR22792:SF140">
    <property type="entry name" value="ACHILLES, ISOFORM A"/>
    <property type="match status" value="1"/>
</dbReference>
<dbReference type="GO" id="GO:0005634">
    <property type="term" value="C:nucleus"/>
    <property type="evidence" value="ECO:0007669"/>
    <property type="project" value="UniProtKB-SubCell"/>
</dbReference>
<dbReference type="Pfam" id="PF08777">
    <property type="entry name" value="RRM_3"/>
    <property type="match status" value="1"/>
</dbReference>
<keyword evidence="2 4" id="KW-0694">RNA-binding</keyword>
<evidence type="ECO:0000313" key="10">
    <source>
        <dbReference type="Proteomes" id="UP000030680"/>
    </source>
</evidence>
<protein>
    <submittedName>
        <fullName evidence="9">Lupus La protein</fullName>
    </submittedName>
</protein>
<dbReference type="EMBL" id="KB454499">
    <property type="protein sequence ID" value="EME30485.1"/>
    <property type="molecule type" value="Genomic_DNA"/>
</dbReference>
<gene>
    <name evidence="9" type="ORF">Gasu_21590</name>
</gene>
<dbReference type="PROSITE" id="PS51939">
    <property type="entry name" value="XRRM"/>
    <property type="match status" value="1"/>
</dbReference>
<dbReference type="InterPro" id="IPR006630">
    <property type="entry name" value="La_HTH"/>
</dbReference>
<dbReference type="OMA" id="QFERSIY"/>
<organism evidence="9 10">
    <name type="scientific">Galdieria sulphuraria</name>
    <name type="common">Red alga</name>
    <dbReference type="NCBI Taxonomy" id="130081"/>
    <lineage>
        <taxon>Eukaryota</taxon>
        <taxon>Rhodophyta</taxon>
        <taxon>Bangiophyceae</taxon>
        <taxon>Galdieriales</taxon>
        <taxon>Galdieriaceae</taxon>
        <taxon>Galdieria</taxon>
    </lineage>
</organism>
<evidence type="ECO:0000259" key="8">
    <source>
        <dbReference type="PROSITE" id="PS51939"/>
    </source>
</evidence>
<dbReference type="InterPro" id="IPR000504">
    <property type="entry name" value="RRM_dom"/>
</dbReference>
<evidence type="ECO:0000259" key="6">
    <source>
        <dbReference type="PROSITE" id="PS50102"/>
    </source>
</evidence>
<dbReference type="eggNOG" id="KOG4213">
    <property type="taxonomic scope" value="Eukaryota"/>
</dbReference>
<dbReference type="GO" id="GO:1990904">
    <property type="term" value="C:ribonucleoprotein complex"/>
    <property type="evidence" value="ECO:0007669"/>
    <property type="project" value="UniProtKB-UniRule"/>
</dbReference>
<dbReference type="InterPro" id="IPR014886">
    <property type="entry name" value="La_xRRM"/>
</dbReference>
<dbReference type="AlphaFoldDB" id="M2X283"/>
<dbReference type="GeneID" id="17089211"/>
<dbReference type="SUPFAM" id="SSF54928">
    <property type="entry name" value="RNA-binding domain, RBD"/>
    <property type="match status" value="1"/>
</dbReference>
<dbReference type="CDD" id="cd07323">
    <property type="entry name" value="LAM"/>
    <property type="match status" value="1"/>
</dbReference>
<dbReference type="FunFam" id="1.10.10.10:FF:000158">
    <property type="entry name" value="La ribonucleoprotein domain family member 7"/>
    <property type="match status" value="1"/>
</dbReference>
<evidence type="ECO:0000256" key="2">
    <source>
        <dbReference type="ARBA" id="ARBA00022884"/>
    </source>
</evidence>
<dbReference type="PANTHER" id="PTHR22792">
    <property type="entry name" value="LUPUS LA PROTEIN-RELATED"/>
    <property type="match status" value="1"/>
</dbReference>
<sequence>MTAIAAVPKEASLEDKVRNQVEFYFSDANLPRDKFLRSKTGESGDGYVYLDIIASFKRLRSLTTDMSIIREALKNSNLVELNEDGTKLRRKSALPCSISNKRKTIYVKGFPQQKEPELESVVELFAPYGVVCSVRFRRYPDTKKFKGSAFIEFETEEAAQRAAEEEFLKDKSGSELAILSKDEYFKRKKQEQPSKANHSTEESKADSSENENKTSQPEESSFQQGLILGLENIGESVTREEIKQVFSSFGEISWVDFSRGQSTGYIRFAQPNSAKEAVSCLQERQPNLRDKFPVLWVLKGDEEKDYWTKVWQLQKEKKEKSLKRKGATFSFKHHSKRKKF</sequence>
<dbReference type="Proteomes" id="UP000030680">
    <property type="component" value="Unassembled WGS sequence"/>
</dbReference>
<dbReference type="Pfam" id="PF05383">
    <property type="entry name" value="La"/>
    <property type="match status" value="1"/>
</dbReference>
<feature type="domain" description="RRM" evidence="6">
    <location>
        <begin position="103"/>
        <end position="183"/>
    </location>
</feature>
<dbReference type="GO" id="GO:0003729">
    <property type="term" value="F:mRNA binding"/>
    <property type="evidence" value="ECO:0007669"/>
    <property type="project" value="TreeGrafter"/>
</dbReference>
<evidence type="ECO:0000259" key="7">
    <source>
        <dbReference type="PROSITE" id="PS50961"/>
    </source>
</evidence>
<reference evidence="10" key="1">
    <citation type="journal article" date="2013" name="Science">
        <title>Gene transfer from bacteria and archaea facilitated evolution of an extremophilic eukaryote.</title>
        <authorList>
            <person name="Schonknecht G."/>
            <person name="Chen W.H."/>
            <person name="Ternes C.M."/>
            <person name="Barbier G.G."/>
            <person name="Shrestha R.P."/>
            <person name="Stanke M."/>
            <person name="Brautigam A."/>
            <person name="Baker B.J."/>
            <person name="Banfield J.F."/>
            <person name="Garavito R.M."/>
            <person name="Carr K."/>
            <person name="Wilkerson C."/>
            <person name="Rensing S.A."/>
            <person name="Gagneul D."/>
            <person name="Dickenson N.E."/>
            <person name="Oesterhelt C."/>
            <person name="Lercher M.J."/>
            <person name="Weber A.P."/>
        </authorList>
    </citation>
    <scope>NUCLEOTIDE SEQUENCE [LARGE SCALE GENOMIC DNA]</scope>
    <source>
        <strain evidence="10">074W</strain>
    </source>
</reference>
<dbReference type="OrthoDB" id="439993at2759"/>
<dbReference type="PRINTS" id="PR00302">
    <property type="entry name" value="LUPUSLA"/>
</dbReference>
<evidence type="ECO:0000256" key="1">
    <source>
        <dbReference type="ARBA" id="ARBA00004123"/>
    </source>
</evidence>
<evidence type="ECO:0000256" key="4">
    <source>
        <dbReference type="PROSITE-ProRule" id="PRU00332"/>
    </source>
</evidence>
<feature type="compositionally biased region" description="Basic and acidic residues" evidence="5">
    <location>
        <begin position="198"/>
        <end position="212"/>
    </location>
</feature>
<dbReference type="Pfam" id="PF00076">
    <property type="entry name" value="RRM_1"/>
    <property type="match status" value="1"/>
</dbReference>
<feature type="domain" description="RRM" evidence="6">
    <location>
        <begin position="226"/>
        <end position="282"/>
    </location>
</feature>
<dbReference type="Gramene" id="EME30485">
    <property type="protein sequence ID" value="EME30485"/>
    <property type="gene ID" value="Gasu_21590"/>
</dbReference>
<accession>M2X283</accession>
<evidence type="ECO:0000256" key="5">
    <source>
        <dbReference type="SAM" id="MobiDB-lite"/>
    </source>
</evidence>
<dbReference type="SUPFAM" id="SSF46785">
    <property type="entry name" value="Winged helix' DNA-binding domain"/>
    <property type="match status" value="1"/>
</dbReference>
<dbReference type="InterPro" id="IPR035979">
    <property type="entry name" value="RBD_domain_sf"/>
</dbReference>
<dbReference type="InterPro" id="IPR002344">
    <property type="entry name" value="Lupus_La"/>
</dbReference>
<comment type="subcellular location">
    <subcellularLocation>
        <location evidence="1">Nucleus</location>
    </subcellularLocation>
</comment>
<dbReference type="GO" id="GO:0006396">
    <property type="term" value="P:RNA processing"/>
    <property type="evidence" value="ECO:0007669"/>
    <property type="project" value="InterPro"/>
</dbReference>